<feature type="domain" description="S-layer family duplication" evidence="3">
    <location>
        <begin position="361"/>
        <end position="635"/>
    </location>
</feature>
<comment type="caution">
    <text evidence="4">The sequence shown here is derived from an EMBL/GenBank/DDBJ whole genome shotgun (WGS) entry which is preliminary data.</text>
</comment>
<reference evidence="4 5" key="1">
    <citation type="submission" date="2023-06" db="EMBL/GenBank/DDBJ databases">
        <title>Genome sequence of Methanimicrococcus sp. At1.</title>
        <authorList>
            <person name="Protasov E."/>
            <person name="Platt K."/>
            <person name="Poehlein A."/>
            <person name="Daniel R."/>
            <person name="Brune A."/>
        </authorList>
    </citation>
    <scope>NUCLEOTIDE SEQUENCE [LARGE SCALE GENOMIC DNA]</scope>
    <source>
        <strain evidence="4 5">At1</strain>
    </source>
</reference>
<dbReference type="Gene3D" id="2.60.40.4190">
    <property type="match status" value="2"/>
</dbReference>
<dbReference type="RefSeq" id="WP_318785161.1">
    <property type="nucleotide sequence ID" value="NZ_JAWDKC010000008.1"/>
</dbReference>
<dbReference type="EMBL" id="JAWDKC010000008">
    <property type="protein sequence ID" value="MDV0444753.1"/>
    <property type="molecule type" value="Genomic_DNA"/>
</dbReference>
<evidence type="ECO:0000256" key="2">
    <source>
        <dbReference type="SAM" id="Phobius"/>
    </source>
</evidence>
<sequence>MQMKHLLVALLVLLAFVGTASAASVDEVEIRSTILHYGTFNYDSTVPDYMPPIGAGAAGDSWYIDATTWAGFYYNLDSGAATESFFITKTVDGGGVVKNNQINITYRTSPEFQEYAFSWGERTQPAAPATDEYGFAIIGFFAEPYVALGDKNTSELNIDVNASKIAKLVIDDDTKYTLKTGATLELGSGYSIIVDQIDVDGNKAYLKLFHDGKEINSSIVNTQGDNSSTIGSGGDWIYDLKVLGESGMQVMRVHVKDVFQGTESSLVEIDGLWMVDYLNAIEVKSDVDYGKFNGSTASKTELVYEATNITLSGDMETDLGRDVIIKTETDYTGAGTTDQFYFIKKYTEAGTYEVRSDVREYKTGSFVYDYTSFAAFYYDVDNSKWTEEMTLTITNNVNVTKGAGLTYTTTPQKVPYEYNWTQPGVVPNPPAEEYYVMGFFGEKYVPFNMVDNNGTLKTGTDLEPEKMAKLIIDDDEKYTLKTGATLELGSGYSIIVDQIDVDGNKAYLKFLKDGKEVNSSIINTNDTLSTWILKDKLLSKTDVQILRVHVKDVFQGTQDSLVEIDGLWLMDYVNATEIKADDTYGALNFVGTDTWAAGTTFAGMKYLSFDLDSNFTMSQDMDKQIANNMYLKTNDNDTETRFYFYVAYEIGDGGETPTPTPSEPAPTPTETPTPTPTEVTPTPTEPAPGPEEPGESFWSKYMWYIIGAIVLIIIIGGAAYYFMVYKKQA</sequence>
<keyword evidence="2" id="KW-1133">Transmembrane helix</keyword>
<feature type="transmembrane region" description="Helical" evidence="2">
    <location>
        <begin position="701"/>
        <end position="723"/>
    </location>
</feature>
<accession>A0ABU3VMX4</accession>
<dbReference type="NCBIfam" id="TIGR01567">
    <property type="entry name" value="S_layer_rel_Mac"/>
    <property type="match status" value="2"/>
</dbReference>
<feature type="region of interest" description="Disordered" evidence="1">
    <location>
        <begin position="654"/>
        <end position="693"/>
    </location>
</feature>
<proteinExistence type="predicted"/>
<feature type="compositionally biased region" description="Pro residues" evidence="1">
    <location>
        <begin position="658"/>
        <end position="675"/>
    </location>
</feature>
<keyword evidence="2" id="KW-0812">Transmembrane</keyword>
<evidence type="ECO:0000256" key="1">
    <source>
        <dbReference type="SAM" id="MobiDB-lite"/>
    </source>
</evidence>
<dbReference type="Pfam" id="PF07752">
    <property type="entry name" value="S-layer"/>
    <property type="match status" value="2"/>
</dbReference>
<protein>
    <recommendedName>
        <fullName evidence="3">S-layer family duplication domain-containing protein</fullName>
    </recommendedName>
</protein>
<evidence type="ECO:0000313" key="4">
    <source>
        <dbReference type="EMBL" id="MDV0444753.1"/>
    </source>
</evidence>
<organism evidence="4 5">
    <name type="scientific">Methanimicrococcus hacksteinii</name>
    <dbReference type="NCBI Taxonomy" id="3028293"/>
    <lineage>
        <taxon>Archaea</taxon>
        <taxon>Methanobacteriati</taxon>
        <taxon>Methanobacteriota</taxon>
        <taxon>Stenosarchaea group</taxon>
        <taxon>Methanomicrobia</taxon>
        <taxon>Methanosarcinales</taxon>
        <taxon>Methanosarcinaceae</taxon>
        <taxon>Methanimicrococcus</taxon>
    </lineage>
</organism>
<dbReference type="Gene3D" id="2.60.98.40">
    <property type="match status" value="2"/>
</dbReference>
<name>A0ABU3VMX4_9EURY</name>
<keyword evidence="5" id="KW-1185">Reference proteome</keyword>
<gene>
    <name evidence="4" type="ORF">MmiAt1_02900</name>
</gene>
<dbReference type="Proteomes" id="UP001272052">
    <property type="component" value="Unassembled WGS sequence"/>
</dbReference>
<evidence type="ECO:0000313" key="5">
    <source>
        <dbReference type="Proteomes" id="UP001272052"/>
    </source>
</evidence>
<feature type="domain" description="S-layer family duplication" evidence="3">
    <location>
        <begin position="62"/>
        <end position="327"/>
    </location>
</feature>
<dbReference type="InterPro" id="IPR006457">
    <property type="entry name" value="S_layer-rel_Mac"/>
</dbReference>
<keyword evidence="2" id="KW-0472">Membrane</keyword>
<evidence type="ECO:0000259" key="3">
    <source>
        <dbReference type="Pfam" id="PF07752"/>
    </source>
</evidence>